<feature type="compositionally biased region" description="Low complexity" evidence="1">
    <location>
        <begin position="81"/>
        <end position="95"/>
    </location>
</feature>
<dbReference type="EnsemblMetazoa" id="AMEM014036-RA">
    <property type="protein sequence ID" value="AMEM014036-PA"/>
    <property type="gene ID" value="AMEM014036"/>
</dbReference>
<dbReference type="RefSeq" id="XP_041779682.1">
    <property type="nucleotide sequence ID" value="XM_041923748.1"/>
</dbReference>
<name>A0A182VFC4_ANOME</name>
<dbReference type="RefSeq" id="XP_041779680.1">
    <property type="nucleotide sequence ID" value="XM_041923746.1"/>
</dbReference>
<feature type="region of interest" description="Disordered" evidence="1">
    <location>
        <begin position="69"/>
        <end position="143"/>
    </location>
</feature>
<reference evidence="2" key="1">
    <citation type="submission" date="2020-05" db="UniProtKB">
        <authorList>
            <consortium name="EnsemblMetazoa"/>
        </authorList>
    </citation>
    <scope>IDENTIFICATION</scope>
    <source>
        <strain evidence="2">MAF</strain>
    </source>
</reference>
<dbReference type="GeneID" id="121597732"/>
<sequence length="241" mass="25408">MPPSTQGRGAVVSQLPVPERKPDYYIGPTGRPVLTMGLDRTSPGTCDSANGTGNSKLNKCLYNLTIRNAGYPTSNNDRHGSVSSNSSNSSRSVSNKTEHDITSAPARGRCSKSPPQISGSGRFGSPPDTGGRRQAMVSTAGGWSSTAAYQKPASSGICGPSPPAAAATRLLAARSSGGGTRPQSDATGGSRPGSLVLQQQCRYSNHHKQLDNRLSYQRSYDRNIFGYDQPMDQIVLPPLQI</sequence>
<evidence type="ECO:0000313" key="2">
    <source>
        <dbReference type="EnsemblMetazoa" id="AMEM014036-PA"/>
    </source>
</evidence>
<organism evidence="2 3">
    <name type="scientific">Anopheles merus</name>
    <name type="common">Mosquito</name>
    <dbReference type="NCBI Taxonomy" id="30066"/>
    <lineage>
        <taxon>Eukaryota</taxon>
        <taxon>Metazoa</taxon>
        <taxon>Ecdysozoa</taxon>
        <taxon>Arthropoda</taxon>
        <taxon>Hexapoda</taxon>
        <taxon>Insecta</taxon>
        <taxon>Pterygota</taxon>
        <taxon>Neoptera</taxon>
        <taxon>Endopterygota</taxon>
        <taxon>Diptera</taxon>
        <taxon>Nematocera</taxon>
        <taxon>Culicoidea</taxon>
        <taxon>Culicidae</taxon>
        <taxon>Anophelinae</taxon>
        <taxon>Anopheles</taxon>
    </lineage>
</organism>
<dbReference type="KEGG" id="amer:121597732"/>
<evidence type="ECO:0000313" key="3">
    <source>
        <dbReference type="Proteomes" id="UP000075903"/>
    </source>
</evidence>
<evidence type="ECO:0000256" key="1">
    <source>
        <dbReference type="SAM" id="MobiDB-lite"/>
    </source>
</evidence>
<dbReference type="VEuPathDB" id="VectorBase:AMEM21_013673"/>
<keyword evidence="3" id="KW-1185">Reference proteome</keyword>
<dbReference type="VEuPathDB" id="VectorBase:AMEM014036"/>
<protein>
    <submittedName>
        <fullName evidence="2">Uncharacterized protein</fullName>
    </submittedName>
</protein>
<feature type="region of interest" description="Disordered" evidence="1">
    <location>
        <begin position="1"/>
        <end position="39"/>
    </location>
</feature>
<dbReference type="AlphaFoldDB" id="A0A182VFC4"/>
<feature type="region of interest" description="Disordered" evidence="1">
    <location>
        <begin position="173"/>
        <end position="193"/>
    </location>
</feature>
<dbReference type="RefSeq" id="XP_041779681.1">
    <property type="nucleotide sequence ID" value="XM_041923747.1"/>
</dbReference>
<accession>A0A182VFC4</accession>
<proteinExistence type="predicted"/>
<dbReference type="Proteomes" id="UP000075903">
    <property type="component" value="Unassembled WGS sequence"/>
</dbReference>